<reference evidence="2" key="1">
    <citation type="submission" date="2021-10" db="EMBL/GenBank/DDBJ databases">
        <title>Novel species in genus Arthrobacter.</title>
        <authorList>
            <person name="Liu Y."/>
        </authorList>
    </citation>
    <scope>NUCLEOTIDE SEQUENCE</scope>
    <source>
        <strain evidence="2">Zg-Y809</strain>
    </source>
</reference>
<feature type="transmembrane region" description="Helical" evidence="1">
    <location>
        <begin position="58"/>
        <end position="77"/>
    </location>
</feature>
<keyword evidence="1" id="KW-0812">Transmembrane</keyword>
<keyword evidence="1" id="KW-0472">Membrane</keyword>
<name>A0A9X1M2S9_9MICC</name>
<feature type="transmembrane region" description="Helical" evidence="1">
    <location>
        <begin position="33"/>
        <end position="52"/>
    </location>
</feature>
<sequence>MESHGLDPRTAKLHLDTLQADGAVAGARSGAPFWYVFAQSLCIAGFVTSFGLGRWEATGFSISAVLLVLLGMLRPIITGTRADPWAYRASLLVGIRQAAIVAVGVVLGMFAVKPADSPVLLGAAVLVTFMGSLVLGLRMERALVRSITEGA</sequence>
<organism evidence="2 3">
    <name type="scientific">Arthrobacter gengyunqii</name>
    <dbReference type="NCBI Taxonomy" id="2886940"/>
    <lineage>
        <taxon>Bacteria</taxon>
        <taxon>Bacillati</taxon>
        <taxon>Actinomycetota</taxon>
        <taxon>Actinomycetes</taxon>
        <taxon>Micrococcales</taxon>
        <taxon>Micrococcaceae</taxon>
        <taxon>Arthrobacter</taxon>
    </lineage>
</organism>
<evidence type="ECO:0000313" key="2">
    <source>
        <dbReference type="EMBL" id="MCC3269870.1"/>
    </source>
</evidence>
<feature type="transmembrane region" description="Helical" evidence="1">
    <location>
        <begin position="89"/>
        <end position="112"/>
    </location>
</feature>
<dbReference type="Proteomes" id="UP001139264">
    <property type="component" value="Unassembled WGS sequence"/>
</dbReference>
<protein>
    <submittedName>
        <fullName evidence="2">Uncharacterized protein</fullName>
    </submittedName>
</protein>
<evidence type="ECO:0000313" key="3">
    <source>
        <dbReference type="Proteomes" id="UP001139264"/>
    </source>
</evidence>
<dbReference type="AlphaFoldDB" id="A0A9X1M2S9"/>
<gene>
    <name evidence="2" type="ORF">LJ751_10915</name>
</gene>
<evidence type="ECO:0000256" key="1">
    <source>
        <dbReference type="SAM" id="Phobius"/>
    </source>
</evidence>
<dbReference type="RefSeq" id="WP_227908194.1">
    <property type="nucleotide sequence ID" value="NZ_CP095461.1"/>
</dbReference>
<accession>A0A9X1M2S9</accession>
<proteinExistence type="predicted"/>
<comment type="caution">
    <text evidence="2">The sequence shown here is derived from an EMBL/GenBank/DDBJ whole genome shotgun (WGS) entry which is preliminary data.</text>
</comment>
<keyword evidence="1" id="KW-1133">Transmembrane helix</keyword>
<feature type="transmembrane region" description="Helical" evidence="1">
    <location>
        <begin position="118"/>
        <end position="137"/>
    </location>
</feature>
<dbReference type="EMBL" id="JAJFZP010000008">
    <property type="protein sequence ID" value="MCC3269870.1"/>
    <property type="molecule type" value="Genomic_DNA"/>
</dbReference>